<reference evidence="4" key="1">
    <citation type="journal article" date="2019" name="Int. J. Syst. Evol. Microbiol.">
        <title>The Global Catalogue of Microorganisms (GCM) 10K type strain sequencing project: providing services to taxonomists for standard genome sequencing and annotation.</title>
        <authorList>
            <consortium name="The Broad Institute Genomics Platform"/>
            <consortium name="The Broad Institute Genome Sequencing Center for Infectious Disease"/>
            <person name="Wu L."/>
            <person name="Ma J."/>
        </authorList>
    </citation>
    <scope>NUCLEOTIDE SEQUENCE [LARGE SCALE GENOMIC DNA]</scope>
    <source>
        <strain evidence="4">CCUG 63369</strain>
    </source>
</reference>
<keyword evidence="2" id="KW-0732">Signal</keyword>
<feature type="chain" id="PRO_5046951158" description="Bulb-type lectin domain-containing protein" evidence="2">
    <location>
        <begin position="26"/>
        <end position="204"/>
    </location>
</feature>
<evidence type="ECO:0000313" key="3">
    <source>
        <dbReference type="EMBL" id="MFD0801341.1"/>
    </source>
</evidence>
<comment type="caution">
    <text evidence="3">The sequence shown here is derived from an EMBL/GenBank/DDBJ whole genome shotgun (WGS) entry which is preliminary data.</text>
</comment>
<proteinExistence type="predicted"/>
<sequence length="204" mass="21451">MRTWRRAPLAAAAGVALLVAGSACTPEDEPDRPQDSPRPLPTAFESELPPGVGGEPLRHLHGPGGEGPNILGDDMGVRISSVGDAFLVSSNSEERHLLLSAEEGRTLWRGRRHIQRFGLDADGSQVLIADGPGGGTEVIGDDGETVWRGTGRRESFVGGAVVRRPDDWSAGDPHGDYTIRAPGGGRLWEYTFQAPPGDTGGGAD</sequence>
<feature type="signal peptide" evidence="2">
    <location>
        <begin position="1"/>
        <end position="25"/>
    </location>
</feature>
<evidence type="ECO:0008006" key="5">
    <source>
        <dbReference type="Google" id="ProtNLM"/>
    </source>
</evidence>
<evidence type="ECO:0000313" key="4">
    <source>
        <dbReference type="Proteomes" id="UP001596956"/>
    </source>
</evidence>
<dbReference type="PROSITE" id="PS51257">
    <property type="entry name" value="PROKAR_LIPOPROTEIN"/>
    <property type="match status" value="1"/>
</dbReference>
<evidence type="ECO:0000256" key="2">
    <source>
        <dbReference type="SAM" id="SignalP"/>
    </source>
</evidence>
<feature type="region of interest" description="Disordered" evidence="1">
    <location>
        <begin position="24"/>
        <end position="54"/>
    </location>
</feature>
<accession>A0ABW3BDD3</accession>
<keyword evidence="4" id="KW-1185">Reference proteome</keyword>
<evidence type="ECO:0000256" key="1">
    <source>
        <dbReference type="SAM" id="MobiDB-lite"/>
    </source>
</evidence>
<dbReference type="Proteomes" id="UP001596956">
    <property type="component" value="Unassembled WGS sequence"/>
</dbReference>
<dbReference type="EMBL" id="JBHTHR010000200">
    <property type="protein sequence ID" value="MFD0801341.1"/>
    <property type="molecule type" value="Genomic_DNA"/>
</dbReference>
<name>A0ABW3BDD3_9ACTN</name>
<organism evidence="3 4">
    <name type="scientific">Streptomonospora algeriensis</name>
    <dbReference type="NCBI Taxonomy" id="995084"/>
    <lineage>
        <taxon>Bacteria</taxon>
        <taxon>Bacillati</taxon>
        <taxon>Actinomycetota</taxon>
        <taxon>Actinomycetes</taxon>
        <taxon>Streptosporangiales</taxon>
        <taxon>Nocardiopsidaceae</taxon>
        <taxon>Streptomonospora</taxon>
    </lineage>
</organism>
<protein>
    <recommendedName>
        <fullName evidence="5">Bulb-type lectin domain-containing protein</fullName>
    </recommendedName>
</protein>
<feature type="non-terminal residue" evidence="3">
    <location>
        <position position="204"/>
    </location>
</feature>
<gene>
    <name evidence="3" type="ORF">ACFQZU_08415</name>
</gene>